<dbReference type="RefSeq" id="WP_153718970.1">
    <property type="nucleotide sequence ID" value="NZ_WJPP01000002.1"/>
</dbReference>
<dbReference type="Pfam" id="PF00392">
    <property type="entry name" value="GntR"/>
    <property type="match status" value="1"/>
</dbReference>
<dbReference type="Gene3D" id="1.10.10.10">
    <property type="entry name" value="Winged helix-like DNA-binding domain superfamily/Winged helix DNA-binding domain"/>
    <property type="match status" value="1"/>
</dbReference>
<dbReference type="CDD" id="cd07377">
    <property type="entry name" value="WHTH_GntR"/>
    <property type="match status" value="1"/>
</dbReference>
<dbReference type="InterPro" id="IPR028978">
    <property type="entry name" value="Chorismate_lyase_/UTRA_dom_sf"/>
</dbReference>
<dbReference type="InterPro" id="IPR036388">
    <property type="entry name" value="WH-like_DNA-bd_sf"/>
</dbReference>
<evidence type="ECO:0000313" key="6">
    <source>
        <dbReference type="Proteomes" id="UP000433788"/>
    </source>
</evidence>
<evidence type="ECO:0000259" key="4">
    <source>
        <dbReference type="PROSITE" id="PS50949"/>
    </source>
</evidence>
<dbReference type="EMBL" id="WJPP01000002">
    <property type="protein sequence ID" value="MRH77919.1"/>
    <property type="molecule type" value="Genomic_DNA"/>
</dbReference>
<dbReference type="SMART" id="SM00345">
    <property type="entry name" value="HTH_GNTR"/>
    <property type="match status" value="1"/>
</dbReference>
<keyword evidence="1" id="KW-0805">Transcription regulation</keyword>
<protein>
    <submittedName>
        <fullName evidence="5">Phosphonate metabolism transcriptional regulator PhnF</fullName>
    </submittedName>
</protein>
<dbReference type="PROSITE" id="PS50949">
    <property type="entry name" value="HTH_GNTR"/>
    <property type="match status" value="1"/>
</dbReference>
<keyword evidence="2" id="KW-0238">DNA-binding</keyword>
<evidence type="ECO:0000313" key="5">
    <source>
        <dbReference type="EMBL" id="MRH77919.1"/>
    </source>
</evidence>
<dbReference type="InterPro" id="IPR012702">
    <property type="entry name" value="CP_lyase_PhnF"/>
</dbReference>
<dbReference type="Pfam" id="PF07702">
    <property type="entry name" value="UTRA"/>
    <property type="match status" value="1"/>
</dbReference>
<dbReference type="SUPFAM" id="SSF46785">
    <property type="entry name" value="Winged helix' DNA-binding domain"/>
    <property type="match status" value="1"/>
</dbReference>
<evidence type="ECO:0000256" key="1">
    <source>
        <dbReference type="ARBA" id="ARBA00023015"/>
    </source>
</evidence>
<evidence type="ECO:0000256" key="2">
    <source>
        <dbReference type="ARBA" id="ARBA00023125"/>
    </source>
</evidence>
<name>A0A6N7QR95_9GAMM</name>
<dbReference type="AlphaFoldDB" id="A0A6N7QR95"/>
<gene>
    <name evidence="5" type="primary">phnF</name>
    <name evidence="5" type="ORF">GH984_04300</name>
</gene>
<dbReference type="PANTHER" id="PTHR44846">
    <property type="entry name" value="MANNOSYL-D-GLYCERATE TRANSPORT/METABOLISM SYSTEM REPRESSOR MNGR-RELATED"/>
    <property type="match status" value="1"/>
</dbReference>
<accession>A0A6N7QR95</accession>
<dbReference type="InterPro" id="IPR000524">
    <property type="entry name" value="Tscrpt_reg_HTH_GntR"/>
</dbReference>
<dbReference type="InterPro" id="IPR050679">
    <property type="entry name" value="Bact_HTH_transcr_reg"/>
</dbReference>
<dbReference type="Proteomes" id="UP000433788">
    <property type="component" value="Unassembled WGS sequence"/>
</dbReference>
<dbReference type="InterPro" id="IPR011663">
    <property type="entry name" value="UTRA"/>
</dbReference>
<dbReference type="GO" id="GO:0045892">
    <property type="term" value="P:negative regulation of DNA-templated transcription"/>
    <property type="evidence" value="ECO:0007669"/>
    <property type="project" value="TreeGrafter"/>
</dbReference>
<dbReference type="InterPro" id="IPR036390">
    <property type="entry name" value="WH_DNA-bd_sf"/>
</dbReference>
<dbReference type="NCBIfam" id="TIGR02325">
    <property type="entry name" value="C_P_lyase_phnF"/>
    <property type="match status" value="1"/>
</dbReference>
<feature type="domain" description="HTH gntR-type" evidence="4">
    <location>
        <begin position="2"/>
        <end position="70"/>
    </location>
</feature>
<keyword evidence="6" id="KW-1185">Reference proteome</keyword>
<dbReference type="Gene3D" id="3.40.1410.10">
    <property type="entry name" value="Chorismate lyase-like"/>
    <property type="match status" value="1"/>
</dbReference>
<dbReference type="PANTHER" id="PTHR44846:SF1">
    <property type="entry name" value="MANNOSYL-D-GLYCERATE TRANSPORT_METABOLISM SYSTEM REPRESSOR MNGR-RELATED"/>
    <property type="match status" value="1"/>
</dbReference>
<evidence type="ECO:0000256" key="3">
    <source>
        <dbReference type="ARBA" id="ARBA00023163"/>
    </source>
</evidence>
<sequence length="235" mass="26041">MTTVWKSIADTLVSEIEQGHYPAGSRLPTEAMLAERFGVNRHTVRRAIGHLRTEGLVYSRRGAGVFVLPQPVAYPLGRRVRFERNVLAAGQTPSRRLLMLESRRANDAERSALQLPTSAMVHVMEGLSFADEQPIALFRSAFPAKRFPELPKQLRERLSVTQAMQASGVSDYFRVSTKLTAHLATPVQANLLRLSAGAPLLRSVSVNADQAGQPVEYGRTWFSGERVSLFIEDEG</sequence>
<dbReference type="GO" id="GO:0003677">
    <property type="term" value="F:DNA binding"/>
    <property type="evidence" value="ECO:0007669"/>
    <property type="project" value="UniProtKB-KW"/>
</dbReference>
<dbReference type="PRINTS" id="PR00035">
    <property type="entry name" value="HTHGNTR"/>
</dbReference>
<organism evidence="5 6">
    <name type="scientific">Spiribacter salilacus</name>
    <dbReference type="NCBI Taxonomy" id="2664894"/>
    <lineage>
        <taxon>Bacteria</taxon>
        <taxon>Pseudomonadati</taxon>
        <taxon>Pseudomonadota</taxon>
        <taxon>Gammaproteobacteria</taxon>
        <taxon>Chromatiales</taxon>
        <taxon>Ectothiorhodospiraceae</taxon>
        <taxon>Spiribacter</taxon>
    </lineage>
</organism>
<keyword evidence="3" id="KW-0804">Transcription</keyword>
<dbReference type="SMART" id="SM00866">
    <property type="entry name" value="UTRA"/>
    <property type="match status" value="1"/>
</dbReference>
<proteinExistence type="predicted"/>
<dbReference type="GO" id="GO:0003700">
    <property type="term" value="F:DNA-binding transcription factor activity"/>
    <property type="evidence" value="ECO:0007669"/>
    <property type="project" value="InterPro"/>
</dbReference>
<dbReference type="SUPFAM" id="SSF64288">
    <property type="entry name" value="Chorismate lyase-like"/>
    <property type="match status" value="1"/>
</dbReference>
<comment type="caution">
    <text evidence="5">The sequence shown here is derived from an EMBL/GenBank/DDBJ whole genome shotgun (WGS) entry which is preliminary data.</text>
</comment>
<reference evidence="5 6" key="1">
    <citation type="submission" date="2019-11" db="EMBL/GenBank/DDBJ databases">
        <authorList>
            <person name="Zhang X.Y."/>
        </authorList>
    </citation>
    <scope>NUCLEOTIDE SEQUENCE [LARGE SCALE GENOMIC DNA]</scope>
    <source>
        <strain evidence="5 6">C176</strain>
    </source>
</reference>